<comment type="similarity">
    <text evidence="5">Belongs to the L2HGDH family.</text>
</comment>
<protein>
    <submittedName>
        <fullName evidence="7">NAD(P)/FAD-dependent oxidoreductase</fullName>
    </submittedName>
</protein>
<dbReference type="RefSeq" id="WP_271088319.1">
    <property type="nucleotide sequence ID" value="NZ_JAPJZH010000003.1"/>
</dbReference>
<evidence type="ECO:0000256" key="1">
    <source>
        <dbReference type="ARBA" id="ARBA00001974"/>
    </source>
</evidence>
<sequence length="372" mass="39490">MDHVDCIVAGAGVLGLAIARSLALRGRDVVVVEAENMIGTQTSSRNSEVIHAGIYYAEGSLKARFCVAGKKALYAYCAERGIPHERTGKLIVATDDGQRATLNSIHEHAIANGVDDIRAISPEEAIDCEPELFCVSALHSPSTGIVDSHALMLSLQGEAEDAGTMIAFNSRIVAVHPQADGFVVDVAGDGAYTLSCNTFINAGGHGAWAIARTINGLAQERIPPHYLSKGNYYALSGHKSPFSQLIYPVPGDGSLGIHFTRDLAGQARFGPDVHWMAGEILDYTVVTGQEQAFAEAIRTYWPGLPDNALMPSYCGIRPKMVPTGHAPADFLVQSPRENGIAGLVQLFGMESPALTSCLVIGEHVADLAGEEL</sequence>
<feature type="domain" description="FAD dependent oxidoreductase" evidence="6">
    <location>
        <begin position="5"/>
        <end position="367"/>
    </location>
</feature>
<evidence type="ECO:0000313" key="7">
    <source>
        <dbReference type="EMBL" id="MDA4844781.1"/>
    </source>
</evidence>
<dbReference type="PANTHER" id="PTHR43104">
    <property type="entry name" value="L-2-HYDROXYGLUTARATE DEHYDROGENASE, MITOCHONDRIAL"/>
    <property type="match status" value="1"/>
</dbReference>
<gene>
    <name evidence="7" type="ORF">OOZ53_05440</name>
</gene>
<dbReference type="InterPro" id="IPR036188">
    <property type="entry name" value="FAD/NAD-bd_sf"/>
</dbReference>
<dbReference type="Pfam" id="PF01266">
    <property type="entry name" value="DAO"/>
    <property type="match status" value="1"/>
</dbReference>
<accession>A0ABT4VJD0</accession>
<evidence type="ECO:0000256" key="5">
    <source>
        <dbReference type="ARBA" id="ARBA00037941"/>
    </source>
</evidence>
<reference evidence="7" key="1">
    <citation type="submission" date="2022-11" db="EMBL/GenBank/DDBJ databases">
        <title>Hoeflea poritis sp. nov., isolated from scleractinian coral Porites lutea.</title>
        <authorList>
            <person name="Zhang G."/>
            <person name="Wei Q."/>
            <person name="Cai L."/>
        </authorList>
    </citation>
    <scope>NUCLEOTIDE SEQUENCE</scope>
    <source>
        <strain evidence="7">E7-10</strain>
    </source>
</reference>
<dbReference type="PANTHER" id="PTHR43104:SF4">
    <property type="entry name" value="L-2-HYDROXYGLUTARATE DEHYDROGENASE, MITOCHONDRIAL"/>
    <property type="match status" value="1"/>
</dbReference>
<keyword evidence="8" id="KW-1185">Reference proteome</keyword>
<dbReference type="InterPro" id="IPR006076">
    <property type="entry name" value="FAD-dep_OxRdtase"/>
</dbReference>
<evidence type="ECO:0000256" key="2">
    <source>
        <dbReference type="ARBA" id="ARBA00022630"/>
    </source>
</evidence>
<evidence type="ECO:0000256" key="4">
    <source>
        <dbReference type="ARBA" id="ARBA00023002"/>
    </source>
</evidence>
<dbReference type="Gene3D" id="3.50.50.60">
    <property type="entry name" value="FAD/NAD(P)-binding domain"/>
    <property type="match status" value="1"/>
</dbReference>
<name>A0ABT4VJD0_9HYPH</name>
<organism evidence="7 8">
    <name type="scientific">Hoeflea poritis</name>
    <dbReference type="NCBI Taxonomy" id="2993659"/>
    <lineage>
        <taxon>Bacteria</taxon>
        <taxon>Pseudomonadati</taxon>
        <taxon>Pseudomonadota</taxon>
        <taxon>Alphaproteobacteria</taxon>
        <taxon>Hyphomicrobiales</taxon>
        <taxon>Rhizobiaceae</taxon>
        <taxon>Hoeflea</taxon>
    </lineage>
</organism>
<evidence type="ECO:0000256" key="3">
    <source>
        <dbReference type="ARBA" id="ARBA00022827"/>
    </source>
</evidence>
<evidence type="ECO:0000313" key="8">
    <source>
        <dbReference type="Proteomes" id="UP001148313"/>
    </source>
</evidence>
<dbReference type="Proteomes" id="UP001148313">
    <property type="component" value="Unassembled WGS sequence"/>
</dbReference>
<comment type="cofactor">
    <cofactor evidence="1">
        <name>FAD</name>
        <dbReference type="ChEBI" id="CHEBI:57692"/>
    </cofactor>
</comment>
<dbReference type="SUPFAM" id="SSF51905">
    <property type="entry name" value="FAD/NAD(P)-binding domain"/>
    <property type="match status" value="1"/>
</dbReference>
<dbReference type="Gene3D" id="3.30.9.10">
    <property type="entry name" value="D-Amino Acid Oxidase, subunit A, domain 2"/>
    <property type="match status" value="1"/>
</dbReference>
<comment type="caution">
    <text evidence="7">The sequence shown here is derived from an EMBL/GenBank/DDBJ whole genome shotgun (WGS) entry which is preliminary data.</text>
</comment>
<keyword evidence="2" id="KW-0285">Flavoprotein</keyword>
<proteinExistence type="inferred from homology"/>
<dbReference type="EMBL" id="JAPJZH010000003">
    <property type="protein sequence ID" value="MDA4844781.1"/>
    <property type="molecule type" value="Genomic_DNA"/>
</dbReference>
<keyword evidence="3" id="KW-0274">FAD</keyword>
<keyword evidence="4" id="KW-0560">Oxidoreductase</keyword>
<evidence type="ECO:0000259" key="6">
    <source>
        <dbReference type="Pfam" id="PF01266"/>
    </source>
</evidence>